<dbReference type="RefSeq" id="WP_236342348.1">
    <property type="nucleotide sequence ID" value="NZ_CAKMMF010000011.1"/>
</dbReference>
<accession>A0ABN8GCD5</accession>
<name>A0ABN8GCD5_9BACL</name>
<comment type="caution">
    <text evidence="1">The sequence shown here is derived from an EMBL/GenBank/DDBJ whole genome shotgun (WGS) entry which is preliminary data.</text>
</comment>
<dbReference type="EMBL" id="CAKMMF010000011">
    <property type="protein sequence ID" value="CAH1205642.1"/>
    <property type="molecule type" value="Genomic_DNA"/>
</dbReference>
<dbReference type="Proteomes" id="UP000838686">
    <property type="component" value="Unassembled WGS sequence"/>
</dbReference>
<protein>
    <submittedName>
        <fullName evidence="1">Uncharacterized protein</fullName>
    </submittedName>
</protein>
<evidence type="ECO:0000313" key="1">
    <source>
        <dbReference type="EMBL" id="CAH1205642.1"/>
    </source>
</evidence>
<proteinExistence type="predicted"/>
<reference evidence="1" key="1">
    <citation type="submission" date="2022-01" db="EMBL/GenBank/DDBJ databases">
        <authorList>
            <person name="Criscuolo A."/>
        </authorList>
    </citation>
    <scope>NUCLEOTIDE SEQUENCE</scope>
    <source>
        <strain evidence="1">CIP111893</strain>
    </source>
</reference>
<gene>
    <name evidence="1" type="ORF">PAECIP111893_02384</name>
</gene>
<sequence length="62" mass="7077">MPDIEWTVTEPSGEVKSTKKTKHPFVAAFKVTDDMSEGQKATIETFNSMRQMLLDNDLMNKK</sequence>
<evidence type="ECO:0000313" key="2">
    <source>
        <dbReference type="Proteomes" id="UP000838686"/>
    </source>
</evidence>
<organism evidence="1 2">
    <name type="scientific">Paenibacillus plantiphilus</name>
    <dbReference type="NCBI Taxonomy" id="2905650"/>
    <lineage>
        <taxon>Bacteria</taxon>
        <taxon>Bacillati</taxon>
        <taxon>Bacillota</taxon>
        <taxon>Bacilli</taxon>
        <taxon>Bacillales</taxon>
        <taxon>Paenibacillaceae</taxon>
        <taxon>Paenibacillus</taxon>
    </lineage>
</organism>
<keyword evidence="2" id="KW-1185">Reference proteome</keyword>